<accession>A0AAV4QC43</accession>
<gene>
    <name evidence="1" type="ORF">CDAR_534441</name>
</gene>
<reference evidence="1 2" key="1">
    <citation type="submission" date="2021-06" db="EMBL/GenBank/DDBJ databases">
        <title>Caerostris darwini draft genome.</title>
        <authorList>
            <person name="Kono N."/>
            <person name="Arakawa K."/>
        </authorList>
    </citation>
    <scope>NUCLEOTIDE SEQUENCE [LARGE SCALE GENOMIC DNA]</scope>
</reference>
<comment type="caution">
    <text evidence="1">The sequence shown here is derived from an EMBL/GenBank/DDBJ whole genome shotgun (WGS) entry which is preliminary data.</text>
</comment>
<dbReference type="AlphaFoldDB" id="A0AAV4QC43"/>
<evidence type="ECO:0000313" key="2">
    <source>
        <dbReference type="Proteomes" id="UP001054837"/>
    </source>
</evidence>
<evidence type="ECO:0000313" key="1">
    <source>
        <dbReference type="EMBL" id="GIY05681.1"/>
    </source>
</evidence>
<name>A0AAV4QC43_9ARAC</name>
<organism evidence="1 2">
    <name type="scientific">Caerostris darwini</name>
    <dbReference type="NCBI Taxonomy" id="1538125"/>
    <lineage>
        <taxon>Eukaryota</taxon>
        <taxon>Metazoa</taxon>
        <taxon>Ecdysozoa</taxon>
        <taxon>Arthropoda</taxon>
        <taxon>Chelicerata</taxon>
        <taxon>Arachnida</taxon>
        <taxon>Araneae</taxon>
        <taxon>Araneomorphae</taxon>
        <taxon>Entelegynae</taxon>
        <taxon>Araneoidea</taxon>
        <taxon>Araneidae</taxon>
        <taxon>Caerostris</taxon>
    </lineage>
</organism>
<keyword evidence="2" id="KW-1185">Reference proteome</keyword>
<proteinExistence type="predicted"/>
<dbReference type="Proteomes" id="UP001054837">
    <property type="component" value="Unassembled WGS sequence"/>
</dbReference>
<protein>
    <submittedName>
        <fullName evidence="1">Uncharacterized protein</fullName>
    </submittedName>
</protein>
<sequence length="119" mass="13313">MNPLITLKWHSRTAHHQPNEACFGLLFLCNVRDARPSGIRKQGPCKQTVDIAPSSEAPTKFPLEGMAIFHPSDRSPACERRLEKNLRIFVTFASDDAGQLHSGLWGKSTIRGKSNFRRG</sequence>
<dbReference type="EMBL" id="BPLQ01004113">
    <property type="protein sequence ID" value="GIY05681.1"/>
    <property type="molecule type" value="Genomic_DNA"/>
</dbReference>